<protein>
    <submittedName>
        <fullName evidence="2">Putative universal stress protein</fullName>
        <ecNumber evidence="2">2.7.1.4</ecNumber>
    </submittedName>
</protein>
<dbReference type="Gene3D" id="3.40.50.620">
    <property type="entry name" value="HUPs"/>
    <property type="match status" value="1"/>
</dbReference>
<evidence type="ECO:0000313" key="2">
    <source>
        <dbReference type="EMBL" id="MPA64669.1"/>
    </source>
</evidence>
<dbReference type="InterPro" id="IPR014729">
    <property type="entry name" value="Rossmann-like_a/b/a_fold"/>
</dbReference>
<dbReference type="FunFam" id="3.40.50.620:FF:000206">
    <property type="entry name" value="Universal stress protein family protein"/>
    <property type="match status" value="1"/>
</dbReference>
<accession>A0A5B7B728</accession>
<dbReference type="SUPFAM" id="SSF52402">
    <property type="entry name" value="Adenine nucleotide alpha hydrolases-like"/>
    <property type="match status" value="1"/>
</dbReference>
<dbReference type="InterPro" id="IPR006015">
    <property type="entry name" value="Universal_stress_UspA"/>
</dbReference>
<dbReference type="InterPro" id="IPR006016">
    <property type="entry name" value="UspA"/>
</dbReference>
<keyword evidence="2" id="KW-0808">Transferase</keyword>
<dbReference type="AlphaFoldDB" id="A0A5B7B728"/>
<sequence>MVKDRKIGVAMDFSKSSKMALKWAIDNLADKGDTLYIIHIKNDSLDDSRNLLWSKSGAPLIPLSEFREPEIMKKYDVKTDIEVLDTLDTASRQKEVIIVTKLYWGDPREKLCQAVEDLKLDSLIMGSRGLGTIQRILLGSVTNYVMTHAPCPVTIVKDADFNKH</sequence>
<dbReference type="EC" id="2.7.1.4" evidence="2"/>
<dbReference type="EMBL" id="GHES01034110">
    <property type="protein sequence ID" value="MPA64669.1"/>
    <property type="molecule type" value="Transcribed_RNA"/>
</dbReference>
<reference evidence="2" key="1">
    <citation type="submission" date="2019-08" db="EMBL/GenBank/DDBJ databases">
        <title>Reference gene set and small RNA set construction with multiple tissues from Davidia involucrata Baill.</title>
        <authorList>
            <person name="Yang H."/>
            <person name="Zhou C."/>
            <person name="Li G."/>
            <person name="Wang J."/>
            <person name="Gao P."/>
            <person name="Wang M."/>
            <person name="Wang R."/>
            <person name="Zhao Y."/>
        </authorList>
    </citation>
    <scope>NUCLEOTIDE SEQUENCE</scope>
    <source>
        <tissue evidence="2">Mixed with DoveR01_LX</tissue>
    </source>
</reference>
<evidence type="ECO:0000259" key="1">
    <source>
        <dbReference type="Pfam" id="PF00582"/>
    </source>
</evidence>
<name>A0A5B7B728_DAVIN</name>
<dbReference type="Pfam" id="PF00582">
    <property type="entry name" value="Usp"/>
    <property type="match status" value="1"/>
</dbReference>
<dbReference type="PRINTS" id="PR01438">
    <property type="entry name" value="UNVRSLSTRESS"/>
</dbReference>
<dbReference type="CDD" id="cd23659">
    <property type="entry name" value="USP_At3g01520-like"/>
    <property type="match status" value="1"/>
</dbReference>
<dbReference type="PANTHER" id="PTHR46100">
    <property type="entry name" value="IMP2'P"/>
    <property type="match status" value="1"/>
</dbReference>
<feature type="domain" description="UspA" evidence="1">
    <location>
        <begin position="5"/>
        <end position="157"/>
    </location>
</feature>
<gene>
    <name evidence="2" type="ORF">Din_034110</name>
</gene>
<dbReference type="PANTHER" id="PTHR46100:SF2">
    <property type="entry name" value="OS05G0453700 PROTEIN"/>
    <property type="match status" value="1"/>
</dbReference>
<proteinExistence type="predicted"/>
<dbReference type="GO" id="GO:0008865">
    <property type="term" value="F:fructokinase activity"/>
    <property type="evidence" value="ECO:0007669"/>
    <property type="project" value="UniProtKB-EC"/>
</dbReference>
<organism evidence="2">
    <name type="scientific">Davidia involucrata</name>
    <name type="common">Dove tree</name>
    <dbReference type="NCBI Taxonomy" id="16924"/>
    <lineage>
        <taxon>Eukaryota</taxon>
        <taxon>Viridiplantae</taxon>
        <taxon>Streptophyta</taxon>
        <taxon>Embryophyta</taxon>
        <taxon>Tracheophyta</taxon>
        <taxon>Spermatophyta</taxon>
        <taxon>Magnoliopsida</taxon>
        <taxon>eudicotyledons</taxon>
        <taxon>Gunneridae</taxon>
        <taxon>Pentapetalae</taxon>
        <taxon>asterids</taxon>
        <taxon>Cornales</taxon>
        <taxon>Nyssaceae</taxon>
        <taxon>Davidia</taxon>
    </lineage>
</organism>